<evidence type="ECO:0000256" key="1">
    <source>
        <dbReference type="SAM" id="Phobius"/>
    </source>
</evidence>
<dbReference type="InterPro" id="IPR009495">
    <property type="entry name" value="NrsF"/>
</dbReference>
<comment type="caution">
    <text evidence="2">The sequence shown here is derived from an EMBL/GenBank/DDBJ whole genome shotgun (WGS) entry which is preliminary data.</text>
</comment>
<feature type="transmembrane region" description="Helical" evidence="1">
    <location>
        <begin position="159"/>
        <end position="178"/>
    </location>
</feature>
<evidence type="ECO:0000313" key="2">
    <source>
        <dbReference type="EMBL" id="MBC2669776.1"/>
    </source>
</evidence>
<accession>A0A7X1KQI5</accession>
<organism evidence="2 3">
    <name type="scientific">Novosphingobium piscinae</name>
    <dbReference type="NCBI Taxonomy" id="1507448"/>
    <lineage>
        <taxon>Bacteria</taxon>
        <taxon>Pseudomonadati</taxon>
        <taxon>Pseudomonadota</taxon>
        <taxon>Alphaproteobacteria</taxon>
        <taxon>Sphingomonadales</taxon>
        <taxon>Sphingomonadaceae</taxon>
        <taxon>Novosphingobium</taxon>
    </lineage>
</organism>
<keyword evidence="1" id="KW-1133">Transmembrane helix</keyword>
<keyword evidence="3" id="KW-1185">Reference proteome</keyword>
<dbReference type="Pfam" id="PF06532">
    <property type="entry name" value="NrsF"/>
    <property type="match status" value="1"/>
</dbReference>
<gene>
    <name evidence="2" type="ORF">H7F53_11535</name>
</gene>
<feature type="transmembrane region" description="Helical" evidence="1">
    <location>
        <begin position="23"/>
        <end position="44"/>
    </location>
</feature>
<reference evidence="2 3" key="1">
    <citation type="submission" date="2020-08" db="EMBL/GenBank/DDBJ databases">
        <title>The genome sequence of type strain Novosphingobium piscinae KCTC 42194.</title>
        <authorList>
            <person name="Liu Y."/>
        </authorList>
    </citation>
    <scope>NUCLEOTIDE SEQUENCE [LARGE SCALE GENOMIC DNA]</scope>
    <source>
        <strain evidence="2 3">KCTC 42194</strain>
    </source>
</reference>
<feature type="transmembrane region" description="Helical" evidence="1">
    <location>
        <begin position="129"/>
        <end position="147"/>
    </location>
</feature>
<keyword evidence="1" id="KW-0812">Transmembrane</keyword>
<evidence type="ECO:0000313" key="3">
    <source>
        <dbReference type="Proteomes" id="UP000551327"/>
    </source>
</evidence>
<keyword evidence="1" id="KW-0472">Membrane</keyword>
<dbReference type="AlphaFoldDB" id="A0A7X1KQI5"/>
<protein>
    <submittedName>
        <fullName evidence="2">DUF1109 family protein</fullName>
    </submittedName>
</protein>
<feature type="transmembrane region" description="Helical" evidence="1">
    <location>
        <begin position="56"/>
        <end position="75"/>
    </location>
</feature>
<sequence>MSHDDLVGALVADLTPVRPLRGWPVLAALLVGWLATVLAMRGAVGWRADVLAGDPAAIVVERAIILLVALAPLLVGVMRLARPGGRAALLLTGALAWLALLPALALASVQVRGELAMAAPELAGTGRCVGLAVGCALPTLIILVIWARRWGAVTEPGRASVAIGLVAAVSGVAIYSLTCPSQHWLFTGSAYSLAMASIVLLARLALPRLLRW</sequence>
<dbReference type="Proteomes" id="UP000551327">
    <property type="component" value="Unassembled WGS sequence"/>
</dbReference>
<proteinExistence type="predicted"/>
<feature type="transmembrane region" description="Helical" evidence="1">
    <location>
        <begin position="87"/>
        <end position="109"/>
    </location>
</feature>
<name>A0A7X1KQI5_9SPHN</name>
<feature type="transmembrane region" description="Helical" evidence="1">
    <location>
        <begin position="184"/>
        <end position="206"/>
    </location>
</feature>
<dbReference type="EMBL" id="JACLAX010000010">
    <property type="protein sequence ID" value="MBC2669776.1"/>
    <property type="molecule type" value="Genomic_DNA"/>
</dbReference>